<protein>
    <submittedName>
        <fullName evidence="1">Flagellar protein</fullName>
    </submittedName>
</protein>
<dbReference type="EMBL" id="PIPM01000002">
    <property type="protein sequence ID" value="RUO35816.1"/>
    <property type="molecule type" value="Genomic_DNA"/>
</dbReference>
<dbReference type="RefSeq" id="WP_126776195.1">
    <property type="nucleotide sequence ID" value="NZ_PIPM01000002.1"/>
</dbReference>
<dbReference type="InterPro" id="IPR005186">
    <property type="entry name" value="FlaG"/>
</dbReference>
<dbReference type="Proteomes" id="UP000288405">
    <property type="component" value="Unassembled WGS sequence"/>
</dbReference>
<dbReference type="AlphaFoldDB" id="A0A432WPT6"/>
<evidence type="ECO:0000313" key="2">
    <source>
        <dbReference type="Proteomes" id="UP000288405"/>
    </source>
</evidence>
<dbReference type="Pfam" id="PF03646">
    <property type="entry name" value="FlaG"/>
    <property type="match status" value="1"/>
</dbReference>
<gene>
    <name evidence="1" type="ORF">CWE11_03420</name>
</gene>
<accession>A0A432WPT6</accession>
<dbReference type="OrthoDB" id="5741693at2"/>
<evidence type="ECO:0000313" key="1">
    <source>
        <dbReference type="EMBL" id="RUO35816.1"/>
    </source>
</evidence>
<keyword evidence="1" id="KW-0966">Cell projection</keyword>
<keyword evidence="1" id="KW-0969">Cilium</keyword>
<sequence length="116" mass="12894">MTTPISEYSANWPAAFAASERQRLEKAIQQLPVNKGTTDAGRDYSAQELVPAIQQINEVLSAYDVRFEITQTTPPVLIQVVDGRSGEVIRQIPSEEIVKVAQHLTELRGVLFRTEA</sequence>
<dbReference type="PANTHER" id="PTHR37166">
    <property type="entry name" value="PROTEIN FLAG"/>
    <property type="match status" value="1"/>
</dbReference>
<keyword evidence="1" id="KW-0282">Flagellum</keyword>
<proteinExistence type="predicted"/>
<reference evidence="1 2" key="1">
    <citation type="journal article" date="2011" name="Front. Microbiol.">
        <title>Genomic signatures of strain selection and enhancement in Bacillus atrophaeus var. globigii, a historical biowarfare simulant.</title>
        <authorList>
            <person name="Gibbons H.S."/>
            <person name="Broomall S.M."/>
            <person name="McNew L.A."/>
            <person name="Daligault H."/>
            <person name="Chapman C."/>
            <person name="Bruce D."/>
            <person name="Karavis M."/>
            <person name="Krepps M."/>
            <person name="McGregor P.A."/>
            <person name="Hong C."/>
            <person name="Park K.H."/>
            <person name="Akmal A."/>
            <person name="Feldman A."/>
            <person name="Lin J.S."/>
            <person name="Chang W.E."/>
            <person name="Higgs B.W."/>
            <person name="Demirev P."/>
            <person name="Lindquist J."/>
            <person name="Liem A."/>
            <person name="Fochler E."/>
            <person name="Read T.D."/>
            <person name="Tapia R."/>
            <person name="Johnson S."/>
            <person name="Bishop-Lilly K.A."/>
            <person name="Detter C."/>
            <person name="Han C."/>
            <person name="Sozhamannan S."/>
            <person name="Rosenzweig C.N."/>
            <person name="Skowronski E.W."/>
        </authorList>
    </citation>
    <scope>NUCLEOTIDE SEQUENCE [LARGE SCALE GENOMIC DNA]</scope>
    <source>
        <strain evidence="1 2">GYP-17</strain>
    </source>
</reference>
<dbReference type="Gene3D" id="3.30.160.170">
    <property type="entry name" value="FlaG-like"/>
    <property type="match status" value="1"/>
</dbReference>
<dbReference type="PANTHER" id="PTHR37166:SF1">
    <property type="entry name" value="PROTEIN FLAG"/>
    <property type="match status" value="1"/>
</dbReference>
<comment type="caution">
    <text evidence="1">The sequence shown here is derived from an EMBL/GenBank/DDBJ whole genome shotgun (WGS) entry which is preliminary data.</text>
</comment>
<organism evidence="1 2">
    <name type="scientific">Aliidiomarina sanyensis</name>
    <dbReference type="NCBI Taxonomy" id="1249555"/>
    <lineage>
        <taxon>Bacteria</taxon>
        <taxon>Pseudomonadati</taxon>
        <taxon>Pseudomonadota</taxon>
        <taxon>Gammaproteobacteria</taxon>
        <taxon>Alteromonadales</taxon>
        <taxon>Idiomarinaceae</taxon>
        <taxon>Aliidiomarina</taxon>
    </lineage>
</organism>
<dbReference type="InterPro" id="IPR035924">
    <property type="entry name" value="FlaG-like_sf"/>
</dbReference>
<name>A0A432WPT6_9GAMM</name>
<keyword evidence="2" id="KW-1185">Reference proteome</keyword>
<dbReference type="SUPFAM" id="SSF160214">
    <property type="entry name" value="FlaG-like"/>
    <property type="match status" value="1"/>
</dbReference>